<reference evidence="1" key="1">
    <citation type="submission" date="2020-03" db="EMBL/GenBank/DDBJ databases">
        <title>Melopsittacus undulatus (budgerigar) genome, bMelUnd1, maternal haplotype with Z.</title>
        <authorList>
            <person name="Gedman G."/>
            <person name="Mountcastle J."/>
            <person name="Haase B."/>
            <person name="Formenti G."/>
            <person name="Wright T."/>
            <person name="Apodaca J."/>
            <person name="Pelan S."/>
            <person name="Chow W."/>
            <person name="Rhie A."/>
            <person name="Howe K."/>
            <person name="Fedrigo O."/>
            <person name="Jarvis E.D."/>
        </authorList>
    </citation>
    <scope>NUCLEOTIDE SEQUENCE [LARGE SCALE GENOMIC DNA]</scope>
</reference>
<sequence>KKTLFLILSLPFRLCNQYRIYMITTDVVNMLLYIAKYGSNVTTECRFPVTGSLNLGLLTVIWEQKKAGPVKIKRDAGSYLCLIDYHVVDYKYITLKVKGQRMNIHLMKKLDKDNFAFIRSLSSVFLQNSTYMPTAESLYDVTSILTFTPNMSENYSCLTFPLQVHTPLNFRQTSLILFIIPMCVMVAVFPSALIIFQKRKPFKNRQLPKGTFYFRQWTFSLILCFCCEQPYGNFSNFRHPCVTWVILYF</sequence>
<evidence type="ECO:0000313" key="1">
    <source>
        <dbReference type="Ensembl" id="ENSMUNP00000020966.2"/>
    </source>
</evidence>
<organism evidence="1 2">
    <name type="scientific">Melopsittacus undulatus</name>
    <name type="common">Budgerigar</name>
    <name type="synonym">Psittacus undulatus</name>
    <dbReference type="NCBI Taxonomy" id="13146"/>
    <lineage>
        <taxon>Eukaryota</taxon>
        <taxon>Metazoa</taxon>
        <taxon>Chordata</taxon>
        <taxon>Craniata</taxon>
        <taxon>Vertebrata</taxon>
        <taxon>Euteleostomi</taxon>
        <taxon>Archelosauria</taxon>
        <taxon>Archosauria</taxon>
        <taxon>Dinosauria</taxon>
        <taxon>Saurischia</taxon>
        <taxon>Theropoda</taxon>
        <taxon>Coelurosauria</taxon>
        <taxon>Aves</taxon>
        <taxon>Neognathae</taxon>
        <taxon>Neoaves</taxon>
        <taxon>Telluraves</taxon>
        <taxon>Australaves</taxon>
        <taxon>Psittaciformes</taxon>
        <taxon>Psittaculidae</taxon>
        <taxon>Melopsittacus</taxon>
    </lineage>
</organism>
<name>A0A8C6K6V2_MELUD</name>
<dbReference type="Proteomes" id="UP000694405">
    <property type="component" value="Chromosome Z"/>
</dbReference>
<accession>A0A8V5GM24</accession>
<reference evidence="1" key="2">
    <citation type="submission" date="2025-08" db="UniProtKB">
        <authorList>
            <consortium name="Ensembl"/>
        </authorList>
    </citation>
    <scope>IDENTIFICATION</scope>
</reference>
<reference evidence="1" key="3">
    <citation type="submission" date="2025-09" db="UniProtKB">
        <authorList>
            <consortium name="Ensembl"/>
        </authorList>
    </citation>
    <scope>IDENTIFICATION</scope>
</reference>
<protein>
    <submittedName>
        <fullName evidence="1">Uncharacterized protein</fullName>
    </submittedName>
</protein>
<accession>A0A8C6K6V2</accession>
<proteinExistence type="predicted"/>
<dbReference type="Ensembl" id="ENSMUNT00000023979.2">
    <property type="protein sequence ID" value="ENSMUNP00000020966.2"/>
    <property type="gene ID" value="ENSMUNG00000015891.2"/>
</dbReference>
<evidence type="ECO:0000313" key="2">
    <source>
        <dbReference type="Proteomes" id="UP000694405"/>
    </source>
</evidence>
<keyword evidence="2" id="KW-1185">Reference proteome</keyword>
<dbReference type="AlphaFoldDB" id="A0A8C6K6V2"/>